<dbReference type="Pfam" id="PF08264">
    <property type="entry name" value="Anticodon_1"/>
    <property type="match status" value="1"/>
</dbReference>
<dbReference type="Gene3D" id="1.10.730.10">
    <property type="entry name" value="Isoleucyl-tRNA Synthetase, Domain 1"/>
    <property type="match status" value="1"/>
</dbReference>
<dbReference type="InterPro" id="IPR002301">
    <property type="entry name" value="Ile-tRNA-ligase"/>
</dbReference>
<name>A0A6P2DHQ3_9BACT</name>
<dbReference type="SUPFAM" id="SSF52374">
    <property type="entry name" value="Nucleotidylyl transferase"/>
    <property type="match status" value="1"/>
</dbReference>
<dbReference type="InterPro" id="IPR009080">
    <property type="entry name" value="tRNAsynth_Ia_anticodon-bd"/>
</dbReference>
<proteinExistence type="predicted"/>
<evidence type="ECO:0000256" key="1">
    <source>
        <dbReference type="ARBA" id="ARBA00013165"/>
    </source>
</evidence>
<gene>
    <name evidence="11" type="ORF">SOIL9_76630</name>
</gene>
<dbReference type="InterPro" id="IPR002300">
    <property type="entry name" value="aa-tRNA-synth_Ia"/>
</dbReference>
<dbReference type="PRINTS" id="PR00984">
    <property type="entry name" value="TRNASYNTHILE"/>
</dbReference>
<evidence type="ECO:0000256" key="5">
    <source>
        <dbReference type="ARBA" id="ARBA00022917"/>
    </source>
</evidence>
<dbReference type="GO" id="GO:0006428">
    <property type="term" value="P:isoleucyl-tRNA aminoacylation"/>
    <property type="evidence" value="ECO:0007669"/>
    <property type="project" value="InterPro"/>
</dbReference>
<evidence type="ECO:0000256" key="3">
    <source>
        <dbReference type="ARBA" id="ARBA00022741"/>
    </source>
</evidence>
<dbReference type="InterPro" id="IPR014729">
    <property type="entry name" value="Rossmann-like_a/b/a_fold"/>
</dbReference>
<keyword evidence="2 11" id="KW-0436">Ligase</keyword>
<dbReference type="RefSeq" id="WP_162672616.1">
    <property type="nucleotide sequence ID" value="NZ_LR593886.1"/>
</dbReference>
<dbReference type="Proteomes" id="UP000464178">
    <property type="component" value="Chromosome"/>
</dbReference>
<keyword evidence="4" id="KW-0067">ATP-binding</keyword>
<keyword evidence="12" id="KW-1185">Reference proteome</keyword>
<dbReference type="GO" id="GO:0005524">
    <property type="term" value="F:ATP binding"/>
    <property type="evidence" value="ECO:0007669"/>
    <property type="project" value="UniProtKB-KW"/>
</dbReference>
<keyword evidence="5" id="KW-0648">Protein biosynthesis</keyword>
<dbReference type="Gene3D" id="3.40.50.620">
    <property type="entry name" value="HUPs"/>
    <property type="match status" value="2"/>
</dbReference>
<dbReference type="GO" id="GO:0004822">
    <property type="term" value="F:isoleucine-tRNA ligase activity"/>
    <property type="evidence" value="ECO:0007669"/>
    <property type="project" value="UniProtKB-EC"/>
</dbReference>
<evidence type="ECO:0000313" key="12">
    <source>
        <dbReference type="Proteomes" id="UP000464178"/>
    </source>
</evidence>
<dbReference type="SUPFAM" id="SSF47323">
    <property type="entry name" value="Anticodon-binding domain of a subclass of class I aminoacyl-tRNA synthetases"/>
    <property type="match status" value="1"/>
</dbReference>
<dbReference type="InterPro" id="IPR033709">
    <property type="entry name" value="Anticodon_Ile_ABEc"/>
</dbReference>
<dbReference type="SUPFAM" id="SSF50677">
    <property type="entry name" value="ValRS/IleRS/LeuRS editing domain"/>
    <property type="match status" value="1"/>
</dbReference>
<dbReference type="EMBL" id="LR593886">
    <property type="protein sequence ID" value="VTS01998.1"/>
    <property type="molecule type" value="Genomic_DNA"/>
</dbReference>
<evidence type="ECO:0000256" key="8">
    <source>
        <dbReference type="ARBA" id="ARBA00048359"/>
    </source>
</evidence>
<dbReference type="GO" id="GO:0002161">
    <property type="term" value="F:aminoacyl-tRNA deacylase activity"/>
    <property type="evidence" value="ECO:0007669"/>
    <property type="project" value="InterPro"/>
</dbReference>
<protein>
    <recommendedName>
        <fullName evidence="1">isoleucine--tRNA ligase</fullName>
        <ecNumber evidence="1">6.1.1.5</ecNumber>
    </recommendedName>
</protein>
<comment type="catalytic activity">
    <reaction evidence="8">
        <text>tRNA(Ile) + L-isoleucine + ATP = L-isoleucyl-tRNA(Ile) + AMP + diphosphate</text>
        <dbReference type="Rhea" id="RHEA:11060"/>
        <dbReference type="Rhea" id="RHEA-COMP:9666"/>
        <dbReference type="Rhea" id="RHEA-COMP:9695"/>
        <dbReference type="ChEBI" id="CHEBI:30616"/>
        <dbReference type="ChEBI" id="CHEBI:33019"/>
        <dbReference type="ChEBI" id="CHEBI:58045"/>
        <dbReference type="ChEBI" id="CHEBI:78442"/>
        <dbReference type="ChEBI" id="CHEBI:78528"/>
        <dbReference type="ChEBI" id="CHEBI:456215"/>
        <dbReference type="EC" id="6.1.1.5"/>
    </reaction>
</comment>
<dbReference type="Pfam" id="PF00133">
    <property type="entry name" value="tRNA-synt_1"/>
    <property type="match status" value="1"/>
</dbReference>
<dbReference type="CDD" id="cd07961">
    <property type="entry name" value="Anticodon_Ia_Ile_ABEc"/>
    <property type="match status" value="1"/>
</dbReference>
<evidence type="ECO:0000256" key="4">
    <source>
        <dbReference type="ARBA" id="ARBA00022840"/>
    </source>
</evidence>
<accession>A0A6P2DHQ3</accession>
<dbReference type="PANTHER" id="PTHR42780">
    <property type="entry name" value="SOLEUCYL-TRNA SYNTHETASE"/>
    <property type="match status" value="1"/>
</dbReference>
<reference evidence="11 12" key="1">
    <citation type="submission" date="2019-05" db="EMBL/GenBank/DDBJ databases">
        <authorList>
            <consortium name="Science for Life Laboratories"/>
        </authorList>
    </citation>
    <scope>NUCLEOTIDE SEQUENCE [LARGE SCALE GENOMIC DNA]</scope>
    <source>
        <strain evidence="11">Soil9</strain>
    </source>
</reference>
<comment type="function">
    <text evidence="7">Catalyzes the attachment of isoleucine to tRNA(Ile). As IleRS can inadvertently accommodate and process structurally similar amino acids such as valine, to avoid such errors it has two additional distinct tRNA(Ile)-dependent editing activities. One activity is designated as 'pretransfer' editing and involves the hydrolysis of activated Val-AMP. The other activity is designated 'posttransfer' editing and involves deacylation of mischarged Val-tRNA(Ile).</text>
</comment>
<dbReference type="KEGG" id="gms:SOIL9_76630"/>
<evidence type="ECO:0000313" key="11">
    <source>
        <dbReference type="EMBL" id="VTS01998.1"/>
    </source>
</evidence>
<dbReference type="InterPro" id="IPR023586">
    <property type="entry name" value="Ile-tRNA-ligase_type2"/>
</dbReference>
<evidence type="ECO:0000259" key="9">
    <source>
        <dbReference type="Pfam" id="PF00133"/>
    </source>
</evidence>
<feature type="domain" description="Methionyl/Valyl/Leucyl/Isoleucyl-tRNA synthetase anticodon-binding" evidence="10">
    <location>
        <begin position="809"/>
        <end position="963"/>
    </location>
</feature>
<dbReference type="InterPro" id="IPR009008">
    <property type="entry name" value="Val/Leu/Ile-tRNA-synth_edit"/>
</dbReference>
<dbReference type="Pfam" id="PF19302">
    <property type="entry name" value="DUF5915"/>
    <property type="match status" value="1"/>
</dbReference>
<dbReference type="PANTHER" id="PTHR42780:SF1">
    <property type="entry name" value="ISOLEUCINE--TRNA LIGASE, CYTOPLASMIC"/>
    <property type="match status" value="1"/>
</dbReference>
<dbReference type="AlphaFoldDB" id="A0A6P2DHQ3"/>
<feature type="domain" description="Aminoacyl-tRNA synthetase class Ia" evidence="9">
    <location>
        <begin position="19"/>
        <end position="757"/>
    </location>
</feature>
<evidence type="ECO:0000256" key="7">
    <source>
        <dbReference type="ARBA" id="ARBA00025217"/>
    </source>
</evidence>
<organism evidence="11 12">
    <name type="scientific">Gemmata massiliana</name>
    <dbReference type="NCBI Taxonomy" id="1210884"/>
    <lineage>
        <taxon>Bacteria</taxon>
        <taxon>Pseudomonadati</taxon>
        <taxon>Planctomycetota</taxon>
        <taxon>Planctomycetia</taxon>
        <taxon>Gemmatales</taxon>
        <taxon>Gemmataceae</taxon>
        <taxon>Gemmata</taxon>
    </lineage>
</organism>
<sequence length="1188" mass="133375">MPFEKVESAVDFPSLERMILQFWDDNKIFDKRKALNAGKPKWSFLDGPITANNPMGVHHAWGRTYKDLYNRYFAMAGHELRYQNGFDCQGLWVEVEVEKSLGLKSKRDIENLVPGNPEASIDKFVQACKDRVNEFARVQTNQSIRLGYWMDWDRTDADWAKTPDERKSYFTMSEENNYTIWSFLKKCFCKGLIGRGYDVMPWCGRCGVGISEQEMKEGYKLVEHRACFVKFPLKGREKENLLVWTTTPWTLTSNVGAAINPELTYLKVKLKGEIYYVAKGAFKLNRMEGSGGEGGDDEEEGGSKKTRPWLKEVPNLVTIEQHFKVKAGKGDSYEIVGEVKGNDLLGWEYVGPFDDLPAQNHEYGYPEEVAKITKQSGKWPQVTAAHAHRVVSGGKDVTETEGTGIVHTAPGCGAIDYQWGKENGLPPVAPIGDDGVFVPGFGALTGKNAVDPTTAEAVFELLKANDRLFATERYVHRYPHCWRCKTELLYRLVDEWFINMGPKGERVNDEWTYPRDDKGSFRGDIAEVVRQVTFLPESIGGQKRELDWLGNMGDWMISKKRYWGLALPIWVDENDPTQFEVIGSYQELKERAVEGWAEFEGHTPHRPWIDRVKIRNAKTGNLMSRVPDVGNPWLDAGIVGFSTLKYNTDRAYWDKWYPADFITESFPGQFRNWFYALLALSTMMSDGKPPFKTLLGHGNVRDQYGHEMHKTSGNSIEFISAADDGGAITDPKGNKLPFNAIGADVMRWLYARQSPAANLNFGPEPANDVRSRVFFKLWNTYSMFCNYAIGDGFDPALTQLPVELRQDIDRWLLSNLQTLVEIANRAYSSYDVMTFALKAEEFIEGDLSNWYVRRNKDRLHSKNADLNDEGRMDKNAAYQTLYTTLTTLCKLMAPCVPFITEVMWKNLRRPTDPESVHLCDFPVAEGALVDAMLSEDMRAVQRVISLGLAARQQAKLNVRQPLAELVVSPSSVKDKTSALLGDADKRAVERFRDLILDELNVKSVRLHDPATGALLTASVQLNKKVAGSKFGPKLKEAEETLAKQGPTEFASRLDRGPVELVGVALDKADFNITFAASAGWAGVADRGTQVAISTTITEALKLEGLARDVVRQVQSARKDAKLDLLDKIALHLSADAPDLAKALVEHRQTIATAVQATQWSDSPLSGADVHTATVKIDGQPLVIALRKV</sequence>
<dbReference type="EC" id="6.1.1.5" evidence="1"/>
<evidence type="ECO:0000256" key="2">
    <source>
        <dbReference type="ARBA" id="ARBA00022598"/>
    </source>
</evidence>
<dbReference type="InterPro" id="IPR013155">
    <property type="entry name" value="M/V/L/I-tRNA-synth_anticd-bd"/>
</dbReference>
<keyword evidence="3" id="KW-0547">Nucleotide-binding</keyword>
<evidence type="ECO:0000256" key="6">
    <source>
        <dbReference type="ARBA" id="ARBA00023146"/>
    </source>
</evidence>
<evidence type="ECO:0000259" key="10">
    <source>
        <dbReference type="Pfam" id="PF08264"/>
    </source>
</evidence>
<dbReference type="GO" id="GO:0000049">
    <property type="term" value="F:tRNA binding"/>
    <property type="evidence" value="ECO:0007669"/>
    <property type="project" value="InterPro"/>
</dbReference>
<keyword evidence="6 11" id="KW-0030">Aminoacyl-tRNA synthetase</keyword>